<sequence>MAAGLTASFLSTGTAAASDKGAVAETDAIAMATNEPRPYLPTKSRGKIYGKVGYSNASKVCVWLEVWVPFPAPGWVPVKGECRYPPSIVTGGAIPVSIDCTKSGLYHSLGMVKDRSTGRTVYKESGSAFISC</sequence>
<keyword evidence="2" id="KW-1185">Reference proteome</keyword>
<gene>
    <name evidence="1" type="ORF">QCN29_28730</name>
</gene>
<proteinExistence type="predicted"/>
<dbReference type="Proteomes" id="UP001223144">
    <property type="component" value="Unassembled WGS sequence"/>
</dbReference>
<evidence type="ECO:0008006" key="3">
    <source>
        <dbReference type="Google" id="ProtNLM"/>
    </source>
</evidence>
<accession>A0ABT6HXB1</accession>
<dbReference type="EMBL" id="JARWBG010000046">
    <property type="protein sequence ID" value="MDH2392694.1"/>
    <property type="molecule type" value="Genomic_DNA"/>
</dbReference>
<dbReference type="RefSeq" id="WP_240137210.1">
    <property type="nucleotide sequence ID" value="NZ_JARWBG010000046.1"/>
</dbReference>
<comment type="caution">
    <text evidence="1">The sequence shown here is derived from an EMBL/GenBank/DDBJ whole genome shotgun (WGS) entry which is preliminary data.</text>
</comment>
<evidence type="ECO:0000313" key="1">
    <source>
        <dbReference type="EMBL" id="MDH2392694.1"/>
    </source>
</evidence>
<protein>
    <recommendedName>
        <fullName evidence="3">Secreted protein</fullName>
    </recommendedName>
</protein>
<organism evidence="1 2">
    <name type="scientific">Streptomyces chengmaiensis</name>
    <dbReference type="NCBI Taxonomy" id="3040919"/>
    <lineage>
        <taxon>Bacteria</taxon>
        <taxon>Bacillati</taxon>
        <taxon>Actinomycetota</taxon>
        <taxon>Actinomycetes</taxon>
        <taxon>Kitasatosporales</taxon>
        <taxon>Streptomycetaceae</taxon>
        <taxon>Streptomyces</taxon>
    </lineage>
</organism>
<reference evidence="1 2" key="1">
    <citation type="submission" date="2023-04" db="EMBL/GenBank/DDBJ databases">
        <title>Streptomyces chengmaiensis sp. nov. isolated from the stem of mangrove plant in Hainan.</title>
        <authorList>
            <person name="Huang X."/>
            <person name="Zhou S."/>
            <person name="Chu X."/>
            <person name="Xie Y."/>
            <person name="Lin Y."/>
        </authorList>
    </citation>
    <scope>NUCLEOTIDE SEQUENCE [LARGE SCALE GENOMIC DNA]</scope>
    <source>
        <strain evidence="1 2">HNM0663</strain>
    </source>
</reference>
<name>A0ABT6HXB1_9ACTN</name>
<evidence type="ECO:0000313" key="2">
    <source>
        <dbReference type="Proteomes" id="UP001223144"/>
    </source>
</evidence>